<dbReference type="Pfam" id="PF07681">
    <property type="entry name" value="DoxX"/>
    <property type="match status" value="1"/>
</dbReference>
<evidence type="ECO:0000313" key="7">
    <source>
        <dbReference type="Proteomes" id="UP001151002"/>
    </source>
</evidence>
<keyword evidence="4 5" id="KW-0472">Membrane</keyword>
<evidence type="ECO:0000256" key="3">
    <source>
        <dbReference type="ARBA" id="ARBA00022989"/>
    </source>
</evidence>
<reference evidence="6" key="1">
    <citation type="submission" date="2022-11" db="EMBL/GenBank/DDBJ databases">
        <authorList>
            <person name="Somphong A."/>
            <person name="Phongsopitanun W."/>
        </authorList>
    </citation>
    <scope>NUCLEOTIDE SEQUENCE</scope>
    <source>
        <strain evidence="6">Pm04-4</strain>
    </source>
</reference>
<gene>
    <name evidence="6" type="ORF">OWR29_13065</name>
</gene>
<evidence type="ECO:0000256" key="5">
    <source>
        <dbReference type="SAM" id="Phobius"/>
    </source>
</evidence>
<proteinExistence type="predicted"/>
<organism evidence="6 7">
    <name type="scientific">Paractinoplanes pyxinae</name>
    <dbReference type="NCBI Taxonomy" id="2997416"/>
    <lineage>
        <taxon>Bacteria</taxon>
        <taxon>Bacillati</taxon>
        <taxon>Actinomycetota</taxon>
        <taxon>Actinomycetes</taxon>
        <taxon>Micromonosporales</taxon>
        <taxon>Micromonosporaceae</taxon>
        <taxon>Paractinoplanes</taxon>
    </lineage>
</organism>
<evidence type="ECO:0000256" key="4">
    <source>
        <dbReference type="ARBA" id="ARBA00023136"/>
    </source>
</evidence>
<dbReference type="RefSeq" id="WP_267562980.1">
    <property type="nucleotide sequence ID" value="NZ_JAPNTZ010000004.1"/>
</dbReference>
<protein>
    <submittedName>
        <fullName evidence="6">DoxX family membrane protein</fullName>
    </submittedName>
</protein>
<dbReference type="InterPro" id="IPR032808">
    <property type="entry name" value="DoxX"/>
</dbReference>
<comment type="subcellular location">
    <subcellularLocation>
        <location evidence="1">Membrane</location>
        <topology evidence="1">Multi-pass membrane protein</topology>
    </subcellularLocation>
</comment>
<comment type="caution">
    <text evidence="6">The sequence shown here is derived from an EMBL/GenBank/DDBJ whole genome shotgun (WGS) entry which is preliminary data.</text>
</comment>
<feature type="transmembrane region" description="Helical" evidence="5">
    <location>
        <begin position="90"/>
        <end position="110"/>
    </location>
</feature>
<keyword evidence="2 5" id="KW-0812">Transmembrane</keyword>
<name>A0ABT4AXG4_9ACTN</name>
<feature type="transmembrane region" description="Helical" evidence="5">
    <location>
        <begin position="66"/>
        <end position="83"/>
    </location>
</feature>
<feature type="transmembrane region" description="Helical" evidence="5">
    <location>
        <begin position="20"/>
        <end position="37"/>
    </location>
</feature>
<keyword evidence="3 5" id="KW-1133">Transmembrane helix</keyword>
<keyword evidence="7" id="KW-1185">Reference proteome</keyword>
<evidence type="ECO:0000256" key="2">
    <source>
        <dbReference type="ARBA" id="ARBA00022692"/>
    </source>
</evidence>
<evidence type="ECO:0000256" key="1">
    <source>
        <dbReference type="ARBA" id="ARBA00004141"/>
    </source>
</evidence>
<accession>A0ABT4AXG4</accession>
<dbReference type="Proteomes" id="UP001151002">
    <property type="component" value="Unassembled WGS sequence"/>
</dbReference>
<dbReference type="EMBL" id="JAPNTZ010000004">
    <property type="protein sequence ID" value="MCY1138932.1"/>
    <property type="molecule type" value="Genomic_DNA"/>
</dbReference>
<sequence>MTTSTSKAATLVRGDPAHQAFLLLRTVFTIAPIAFGLDKFFNLLTDWPGYLAPWIDRIVPGPAQQAMYAVGVVEILAGLLVALRPRWGALVVAAWLAGIILNLLTLSGYYDVALRDFGLLIGALALARLATAEPSR</sequence>
<evidence type="ECO:0000313" key="6">
    <source>
        <dbReference type="EMBL" id="MCY1138932.1"/>
    </source>
</evidence>